<dbReference type="Proteomes" id="UP000280228">
    <property type="component" value="Chromosome"/>
</dbReference>
<protein>
    <submittedName>
        <fullName evidence="1">Uncharacterized protein</fullName>
    </submittedName>
</protein>
<proteinExistence type="predicted"/>
<dbReference type="RefSeq" id="WP_003667814.1">
    <property type="nucleotide sequence ID" value="NZ_CP008804.1"/>
</dbReference>
<dbReference type="EMBL" id="RYER01000026">
    <property type="protein sequence ID" value="RUO12008.1"/>
    <property type="molecule type" value="Genomic_DNA"/>
</dbReference>
<reference evidence="3 4" key="1">
    <citation type="submission" date="2018-12" db="EMBL/GenBank/DDBJ databases">
        <title>Persistence of Moraxella catarrhalis in Chronic Obstructive Pulmonary Disease and Regulation of the Hag/MID Adhesin.</title>
        <authorList>
            <person name="Murphy T."/>
            <person name="Zhao X."/>
            <person name="Vyas G."/>
            <person name="Aluvathingal J."/>
            <person name="Nadendla S."/>
            <person name="Tallon L."/>
            <person name="Tettelin H."/>
        </authorList>
    </citation>
    <scope>NUCLEOTIDE SEQUENCE [LARGE SCALE GENOMIC DNA]</scope>
    <source>
        <strain evidence="2 3">173P27B1</strain>
        <strain evidence="1 4">46P58B1</strain>
    </source>
</reference>
<evidence type="ECO:0000313" key="3">
    <source>
        <dbReference type="Proteomes" id="UP000268436"/>
    </source>
</evidence>
<dbReference type="KEGG" id="mcs:DR90_1140"/>
<organism evidence="1 4">
    <name type="scientific">Moraxella catarrhalis</name>
    <name type="common">Branhamella catarrhalis</name>
    <dbReference type="NCBI Taxonomy" id="480"/>
    <lineage>
        <taxon>Bacteria</taxon>
        <taxon>Pseudomonadati</taxon>
        <taxon>Pseudomonadota</taxon>
        <taxon>Gammaproteobacteria</taxon>
        <taxon>Moraxellales</taxon>
        <taxon>Moraxellaceae</taxon>
        <taxon>Moraxella</taxon>
    </lineage>
</organism>
<keyword evidence="3" id="KW-1185">Reference proteome</keyword>
<dbReference type="Proteomes" id="UP000268436">
    <property type="component" value="Unassembled WGS sequence"/>
</dbReference>
<dbReference type="EMBL" id="CP034662">
    <property type="protein sequence ID" value="AZQ94015.1"/>
    <property type="molecule type" value="Genomic_DNA"/>
</dbReference>
<evidence type="ECO:0000313" key="4">
    <source>
        <dbReference type="Proteomes" id="UP000280228"/>
    </source>
</evidence>
<accession>A0A3A9NMK2</accession>
<name>A0A3A9NMK2_MORCA</name>
<gene>
    <name evidence="1" type="ORF">EJK53_0858</name>
    <name evidence="2" type="ORF">EJK54_0691</name>
</gene>
<evidence type="ECO:0000313" key="1">
    <source>
        <dbReference type="EMBL" id="AZQ94015.1"/>
    </source>
</evidence>
<dbReference type="AlphaFoldDB" id="A0A3A9NMK2"/>
<sequence>MTTHTILETAQDVIELVTEWHKNNQWLLSQRIAHTENFEVAQELQTIKELYSELPFEILFISKVDE</sequence>
<evidence type="ECO:0000313" key="2">
    <source>
        <dbReference type="EMBL" id="RUO12008.1"/>
    </source>
</evidence>